<organism evidence="15 16">
    <name type="scientific">Ascaris lumbricoides</name>
    <name type="common">Giant roundworm</name>
    <dbReference type="NCBI Taxonomy" id="6252"/>
    <lineage>
        <taxon>Eukaryota</taxon>
        <taxon>Metazoa</taxon>
        <taxon>Ecdysozoa</taxon>
        <taxon>Nematoda</taxon>
        <taxon>Chromadorea</taxon>
        <taxon>Rhabditida</taxon>
        <taxon>Spirurina</taxon>
        <taxon>Ascaridomorpha</taxon>
        <taxon>Ascaridoidea</taxon>
        <taxon>Ascarididae</taxon>
        <taxon>Ascaris</taxon>
    </lineage>
</organism>
<dbReference type="GO" id="GO:0010468">
    <property type="term" value="P:regulation of gene expression"/>
    <property type="evidence" value="ECO:0007669"/>
    <property type="project" value="UniProtKB-ARBA"/>
</dbReference>
<dbReference type="InterPro" id="IPR016024">
    <property type="entry name" value="ARM-type_fold"/>
</dbReference>
<dbReference type="PANTHER" id="PTHR11139">
    <property type="entry name" value="ATAXIA TELANGIECTASIA MUTATED ATM -RELATED"/>
    <property type="match status" value="1"/>
</dbReference>
<dbReference type="GO" id="GO:0031932">
    <property type="term" value="C:TORC2 complex"/>
    <property type="evidence" value="ECO:0007669"/>
    <property type="project" value="TreeGrafter"/>
</dbReference>
<dbReference type="InterPro" id="IPR036940">
    <property type="entry name" value="PI3/4_kinase_cat_sf"/>
</dbReference>
<evidence type="ECO:0000313" key="15">
    <source>
        <dbReference type="Proteomes" id="UP000036681"/>
    </source>
</evidence>
<evidence type="ECO:0000256" key="6">
    <source>
        <dbReference type="ARBA" id="ARBA00022777"/>
    </source>
</evidence>
<dbReference type="PANTHER" id="PTHR11139:SF9">
    <property type="entry name" value="SERINE_THREONINE-PROTEIN KINASE MTOR"/>
    <property type="match status" value="1"/>
</dbReference>
<proteinExistence type="inferred from homology"/>
<dbReference type="EC" id="2.7.11.1" evidence="10"/>
<dbReference type="Pfam" id="PF00454">
    <property type="entry name" value="PI3_PI4_kinase"/>
    <property type="match status" value="1"/>
</dbReference>
<dbReference type="CDD" id="cd05169">
    <property type="entry name" value="PIKKc_TOR"/>
    <property type="match status" value="1"/>
</dbReference>
<dbReference type="InterPro" id="IPR003151">
    <property type="entry name" value="PIK-rel_kinase_FAT"/>
</dbReference>
<dbReference type="Pfam" id="PF08771">
    <property type="entry name" value="FRB_dom"/>
    <property type="match status" value="2"/>
</dbReference>
<evidence type="ECO:0000256" key="8">
    <source>
        <dbReference type="ARBA" id="ARBA00047899"/>
    </source>
</evidence>
<evidence type="ECO:0000256" key="9">
    <source>
        <dbReference type="ARBA" id="ARBA00048679"/>
    </source>
</evidence>
<name>A0A9J2PFV7_ASCLU</name>
<dbReference type="InterPro" id="IPR057564">
    <property type="entry name" value="HEAT_ATR"/>
</dbReference>
<dbReference type="SUPFAM" id="SSF48371">
    <property type="entry name" value="ARM repeat"/>
    <property type="match status" value="1"/>
</dbReference>
<evidence type="ECO:0000256" key="2">
    <source>
        <dbReference type="ARBA" id="ARBA00022527"/>
    </source>
</evidence>
<dbReference type="GO" id="GO:0016242">
    <property type="term" value="P:negative regulation of macroautophagy"/>
    <property type="evidence" value="ECO:0007669"/>
    <property type="project" value="TreeGrafter"/>
</dbReference>
<dbReference type="SMART" id="SM01343">
    <property type="entry name" value="FATC"/>
    <property type="match status" value="1"/>
</dbReference>
<evidence type="ECO:0000256" key="1">
    <source>
        <dbReference type="ARBA" id="ARBA00011031"/>
    </source>
</evidence>
<protein>
    <recommendedName>
        <fullName evidence="10">Serine/threonine-protein kinase TOR</fullName>
        <ecNumber evidence="10">2.7.11.1</ecNumber>
    </recommendedName>
</protein>
<dbReference type="FunFam" id="1.10.1070.11:FF:000040">
    <property type="entry name" value="Serine/threonine-protein kinase TOR"/>
    <property type="match status" value="1"/>
</dbReference>
<dbReference type="InterPro" id="IPR050517">
    <property type="entry name" value="DDR_Repair_Kinase"/>
</dbReference>
<dbReference type="SMART" id="SM01346">
    <property type="entry name" value="DUF3385"/>
    <property type="match status" value="1"/>
</dbReference>
<feature type="region of interest" description="Disordered" evidence="11">
    <location>
        <begin position="2747"/>
        <end position="2770"/>
    </location>
</feature>
<dbReference type="PROSITE" id="PS51189">
    <property type="entry name" value="FAT"/>
    <property type="match status" value="1"/>
</dbReference>
<dbReference type="WBParaSite" id="ALUE_0000849101-mRNA-1">
    <property type="protein sequence ID" value="ALUE_0000849101-mRNA-1"/>
    <property type="gene ID" value="ALUE_0000849101"/>
</dbReference>
<dbReference type="GO" id="GO:0010557">
    <property type="term" value="P:positive regulation of macromolecule biosynthetic process"/>
    <property type="evidence" value="ECO:0007669"/>
    <property type="project" value="UniProtKB-ARBA"/>
</dbReference>
<dbReference type="InterPro" id="IPR011989">
    <property type="entry name" value="ARM-like"/>
</dbReference>
<feature type="domain" description="FAT" evidence="13">
    <location>
        <begin position="1447"/>
        <end position="2239"/>
    </location>
</feature>
<keyword evidence="7 10" id="KW-0067">ATP-binding</keyword>
<evidence type="ECO:0000259" key="12">
    <source>
        <dbReference type="PROSITE" id="PS50290"/>
    </source>
</evidence>
<evidence type="ECO:0000256" key="5">
    <source>
        <dbReference type="ARBA" id="ARBA00022741"/>
    </source>
</evidence>
<dbReference type="SUPFAM" id="SSF56112">
    <property type="entry name" value="Protein kinase-like (PK-like)"/>
    <property type="match status" value="1"/>
</dbReference>
<dbReference type="GO" id="GO:0005524">
    <property type="term" value="F:ATP binding"/>
    <property type="evidence" value="ECO:0007669"/>
    <property type="project" value="UniProtKB-KW"/>
</dbReference>
<evidence type="ECO:0000259" key="14">
    <source>
        <dbReference type="PROSITE" id="PS51190"/>
    </source>
</evidence>
<comment type="similarity">
    <text evidence="1 10">Belongs to the PI3/PI4-kinase family.</text>
</comment>
<dbReference type="InterPro" id="IPR011990">
    <property type="entry name" value="TPR-like_helical_dom_sf"/>
</dbReference>
<dbReference type="InterPro" id="IPR026683">
    <property type="entry name" value="TOR_cat"/>
</dbReference>
<keyword evidence="15" id="KW-1185">Reference proteome</keyword>
<evidence type="ECO:0000256" key="3">
    <source>
        <dbReference type="ARBA" id="ARBA00022679"/>
    </source>
</evidence>
<dbReference type="InterPro" id="IPR009076">
    <property type="entry name" value="FRB_dom"/>
</dbReference>
<dbReference type="InterPro" id="IPR018936">
    <property type="entry name" value="PI3/4_kinase_CS"/>
</dbReference>
<evidence type="ECO:0000256" key="7">
    <source>
        <dbReference type="ARBA" id="ARBA00022840"/>
    </source>
</evidence>
<dbReference type="Gene3D" id="1.10.1070.11">
    <property type="entry name" value="Phosphatidylinositol 3-/4-kinase, catalytic domain"/>
    <property type="match status" value="1"/>
</dbReference>
<accession>A0A9J2PFV7</accession>
<dbReference type="PROSITE" id="PS50290">
    <property type="entry name" value="PI3_4_KINASE_3"/>
    <property type="match status" value="1"/>
</dbReference>
<dbReference type="Pfam" id="PF11865">
    <property type="entry name" value="mTOR_dom"/>
    <property type="match status" value="1"/>
</dbReference>
<reference evidence="16" key="1">
    <citation type="submission" date="2023-03" db="UniProtKB">
        <authorList>
            <consortium name="WormBaseParasite"/>
        </authorList>
    </citation>
    <scope>IDENTIFICATION</scope>
</reference>
<dbReference type="PROSITE" id="PS00916">
    <property type="entry name" value="PI3_4_KINASE_2"/>
    <property type="match status" value="1"/>
</dbReference>
<dbReference type="InterPro" id="IPR036738">
    <property type="entry name" value="FRB_sf"/>
</dbReference>
<dbReference type="Pfam" id="PF02260">
    <property type="entry name" value="FATC"/>
    <property type="match status" value="1"/>
</dbReference>
<dbReference type="SMART" id="SM00146">
    <property type="entry name" value="PI3Kc"/>
    <property type="match status" value="1"/>
</dbReference>
<evidence type="ECO:0000256" key="10">
    <source>
        <dbReference type="RuleBase" id="RU364109"/>
    </source>
</evidence>
<comment type="catalytic activity">
    <reaction evidence="9">
        <text>L-seryl-[protein] + ATP = O-phospho-L-seryl-[protein] + ADP + H(+)</text>
        <dbReference type="Rhea" id="RHEA:17989"/>
        <dbReference type="Rhea" id="RHEA-COMP:9863"/>
        <dbReference type="Rhea" id="RHEA-COMP:11604"/>
        <dbReference type="ChEBI" id="CHEBI:15378"/>
        <dbReference type="ChEBI" id="CHEBI:29999"/>
        <dbReference type="ChEBI" id="CHEBI:30616"/>
        <dbReference type="ChEBI" id="CHEBI:83421"/>
        <dbReference type="ChEBI" id="CHEBI:456216"/>
        <dbReference type="EC" id="2.7.11.1"/>
    </reaction>
</comment>
<dbReference type="GO" id="GO:0005737">
    <property type="term" value="C:cytoplasm"/>
    <property type="evidence" value="ECO:0007669"/>
    <property type="project" value="TreeGrafter"/>
</dbReference>
<keyword evidence="2 10" id="KW-0723">Serine/threonine-protein kinase</keyword>
<keyword evidence="6 10" id="KW-0418">Kinase</keyword>
<sequence>MDGSKNETPANRTASEYLAKLRKKGNDEGRIRVARQLYDFINSDLRDNSPQYVNEFIATFDAKVDQSAIYELISSSDNDEKKAGILLIGTLKCSSKLLSNGCAECAVCLVESAGDESKRVPRFAKYLLKALTNSDEAGMKLAARAIAYLIQTSKTFAVELVEKSLNQVCEWLEEPERHEARRLAAVLLARQLALYTSTSFFLRASHFFSNIFNVIRDPKVHVRVAAAKSLRAALTVTSQREAKQKSEWYRHCYEEAIACAACESLNREDRQHAMLLILNELLRIGNAAAEKARIKSLGRQPIHNVRTVIDSNAIDWLTEEIYSATVDSRTARILIAEEFAKICEVCSRAMSSRPLYCQTVLLEILPRLSSFQKTQDPHSEYYETTWVDPLPMFSYALSLTAKHPRALLAIGLLVLDRPVELRPKIGQLLVVIQQMLQAAINKRRPLDENVFTCLTLVVRALDATVETEMRALLPLIFSTGLSKGIHSLNIPQLRSGLTYLPFSFSGLIDVTYETMQCIPGLKTDVQDGLLKELCQVLMNRKLPSKLDPPSAPPIPPCAVPVTNVALTKLALAALGKFDFQRHALQMFIKYIAHGYVVGENAEVRLAAVECCAEMLSPFVRVFEVVDRKQRADVLTLIQGVLRQLVSVAVVDPSVEVRLCVLRCFKNADQSFLSHLAQADMLELIFMSLHDEKLEIQEEAVALLGKLGDLNPAFVLPRMRKVLLETLSQLTNSRVGRLEEYSARLIAQIAHLSPKFMRPYMNPVLTALIPKLRSDLSHVDVTIQVLNAISELAIAGGADLVRSIDTLFGPLLQFLQDSSSLSRREAALRTLGRLCQNTAYVVDPYRDYPELLDVLLKLLKTEMSVSMRRTTMRVLGIIGALDPYTYKVFMGMVPSVTSNSMALSLPSVLMSPDMRDDIVQWFHYERCTLSEFYPAFAIANLMQMLKDEALNHLHRDIIQALLTIFCSLGPKCSQYVEKVVPRLIDVTQSASRPDLRQYFLQQLASLISTIGVGMKPYMAKLFSLIGEAWNEDASMKLTVINVMQQVGAAFGASFAPYVAELCPYLLKVFYADRTVDRSLTCAALACVESISMCLAPYVHLLLPPILTILDDTNVKSEVRRASLDTVCQMSGMICLTDHAPRIMQVWLRAISVPVLQQKLLQLLVAVVRQMWKQFMVFRASVDHALARNGLQCDEYFKLMAQLDKGSAAAPPKPAAFGIAASKPIAQAASARLEKGQRINFEVLKKTWSVSQLVSKEAHISLKHSWFDSKLHPFQSSPFCTSALPQTLSGIPCLGPLRASILLPKPAAFGIAASKPIAQAASARLEKGQRINFEVLKKTWSVSQLVSKEDWDQWLLLLRIQFIRQSPSAALRACAPLADLHQPLAKDLFNAAFMSVWTDLDEIQQKDLETNLKMALDGSRHTDIIQTILNLAEFMDHSEKGPLPVGNMVLSKSAEQTRAYAKALRYTELHIREKFTKSPDAEHCTALITYANKLNVQEVAAGVVALAEKHNMQIRMQGRWYEKLNEWEKALEMYETEKTVSDEVYMHEMRCMEALGQWSELNVFSKKVFTELATTVEPERKQKMSIIAARGSWAVGDWETMDSYVQQINENSQDGSFLRAVLAVRKEQFNDALAYIDKVRDMSDAELTAMASESYERAYGAMALVQQLTELEEAIEYKMWPERRARIGVVWSRRLQGCRQNVEQWQRLLLVRSLVLSMKEMRPLWIKFSSLCRRQGKLTMSERILSSLLGLGQGVKLHEVGSLPMDKPSLVLAICKQLWIEKHEQLACSTLEALVAQLERDKTVIKMSEEMSHLVAKCCLKLGEWFDVISSMRTSQQPLVAVGVPPSANPVMMGVASLMIGANHPLTSAPPPVIPPPTPNHAMKYYSAATNYDPNWYKAWHRLASAYFNSAMYQPKTEVMQPMPAAVLSPLASAGAFARLSPINGKTAVDMMLGPQLPISPPLGVASQNTILFAVQAVKCFVKAITLAEVEGCWRRTGPLIAVSSSNAESLKPCSGITGRLSSQLRGDTHLCNGPFAPIRMRCELTFELAFLYECLKVMQPMPAAVLSPLASAGAFAPLSPINGKTAVDMMLGPQLPISPPLGVASQNTILFAVQAVKCFVKAITLAEVEGYWRRTGPLIAVSSSNAESLKFVKALSSRLEDTLRFLTLWFKHGDHVDVFENIRESLKILPVEMWLEVIPQLMARLDSKHNVAQLIKQVVIDLSKVHPQSLVYALTVAAKSANVRRCAVAKEVLSIMSDSQPVLVEQARLVSDELIRCAILWHEQWHEALDEASRLYFQASLISSFCPLLFSGGRMVGNCELISCQDKNVKGMFELLEPLHEMVERGATTLKEQSFKQTYDNELKEAWNACRGYLRSQNLKELNQAWDLYYIVFRKISNQLRQLTSLDLNYVSPKLMKAQNLELAVPGTYDPNGALITIASVGSRLQVISSKQRPRKVIIKGSDGKDYAFLLKGHEDPRQDERVMQLFGLVNTLLLHEADTCRRNLTIQRYSIVTLSQNSGLIGWVPNCDTLHSLIRDYREKKNILLSMEHKLMQAFATDLDQLTLAQKVQVFEHALEMTSGNDLQQILWLKSPDSEVWFERRTNYTRSMACMSMVGYILGLGDRHPSNLMLDRVSGKIVHIDFGDCFEVAMTREKFPEKIPFRLTRMLIQAMEATGIEGNYRITCERVLRVLRSNKESLLAVLEAFVYDPLINWRLMEGSTHCQLQKMSLGSAIFVLAFLPDHNSRGMLSAGGKRAPPESQQRDGQRDSRAERSLKRIRHKLCGRDFQPNVQYAVPEQVSRLIDQATSPENLCQCYIGWCPFW</sequence>
<evidence type="ECO:0000313" key="16">
    <source>
        <dbReference type="WBParaSite" id="ALUE_0000849101-mRNA-1"/>
    </source>
</evidence>
<dbReference type="Pfam" id="PF23593">
    <property type="entry name" value="HEAT_ATR"/>
    <property type="match status" value="1"/>
</dbReference>
<dbReference type="SUPFAM" id="SSF47212">
    <property type="entry name" value="FKBP12-rapamycin-binding domain of FKBP-rapamycin-associated protein (FRAP)"/>
    <property type="match status" value="1"/>
</dbReference>
<dbReference type="InterPro" id="IPR014009">
    <property type="entry name" value="PIK_FAT"/>
</dbReference>
<dbReference type="PROSITE" id="PS00915">
    <property type="entry name" value="PI3_4_KINASE_1"/>
    <property type="match status" value="1"/>
</dbReference>
<dbReference type="GO" id="GO:0080090">
    <property type="term" value="P:regulation of primary metabolic process"/>
    <property type="evidence" value="ECO:0007669"/>
    <property type="project" value="UniProtKB-ARBA"/>
</dbReference>
<dbReference type="InterPro" id="IPR003152">
    <property type="entry name" value="FATC_dom"/>
</dbReference>
<feature type="compositionally biased region" description="Basic and acidic residues" evidence="11">
    <location>
        <begin position="2760"/>
        <end position="2770"/>
    </location>
</feature>
<dbReference type="Pfam" id="PF02259">
    <property type="entry name" value="FAT"/>
    <property type="match status" value="2"/>
</dbReference>
<comment type="catalytic activity">
    <reaction evidence="8 10">
        <text>L-threonyl-[protein] + ATP = O-phospho-L-threonyl-[protein] + ADP + H(+)</text>
        <dbReference type="Rhea" id="RHEA:46608"/>
        <dbReference type="Rhea" id="RHEA-COMP:11060"/>
        <dbReference type="Rhea" id="RHEA-COMP:11605"/>
        <dbReference type="ChEBI" id="CHEBI:15378"/>
        <dbReference type="ChEBI" id="CHEBI:30013"/>
        <dbReference type="ChEBI" id="CHEBI:30616"/>
        <dbReference type="ChEBI" id="CHEBI:61977"/>
        <dbReference type="ChEBI" id="CHEBI:456216"/>
        <dbReference type="EC" id="2.7.11.1"/>
    </reaction>
</comment>
<keyword evidence="3 10" id="KW-0808">Transferase</keyword>
<dbReference type="GO" id="GO:0005634">
    <property type="term" value="C:nucleus"/>
    <property type="evidence" value="ECO:0007669"/>
    <property type="project" value="TreeGrafter"/>
</dbReference>
<dbReference type="Gene3D" id="1.20.120.150">
    <property type="entry name" value="FKBP12-rapamycin binding domain"/>
    <property type="match status" value="1"/>
</dbReference>
<keyword evidence="4" id="KW-0677">Repeat</keyword>
<dbReference type="GO" id="GO:0031931">
    <property type="term" value="C:TORC1 complex"/>
    <property type="evidence" value="ECO:0007669"/>
    <property type="project" value="UniProtKB-ARBA"/>
</dbReference>
<evidence type="ECO:0000259" key="13">
    <source>
        <dbReference type="PROSITE" id="PS51189"/>
    </source>
</evidence>
<dbReference type="Proteomes" id="UP000036681">
    <property type="component" value="Unplaced"/>
</dbReference>
<dbReference type="GO" id="GO:0038202">
    <property type="term" value="P:TORC1 signaling"/>
    <property type="evidence" value="ECO:0007669"/>
    <property type="project" value="TreeGrafter"/>
</dbReference>
<dbReference type="Gene3D" id="3.30.1010.10">
    <property type="entry name" value="Phosphatidylinositol 3-kinase Catalytic Subunit, Chain A, domain 4"/>
    <property type="match status" value="1"/>
</dbReference>
<evidence type="ECO:0000256" key="4">
    <source>
        <dbReference type="ARBA" id="ARBA00022737"/>
    </source>
</evidence>
<evidence type="ECO:0000256" key="11">
    <source>
        <dbReference type="SAM" id="MobiDB-lite"/>
    </source>
</evidence>
<dbReference type="Gene3D" id="1.25.10.10">
    <property type="entry name" value="Leucine-rich Repeat Variant"/>
    <property type="match status" value="3"/>
</dbReference>
<dbReference type="InterPro" id="IPR000403">
    <property type="entry name" value="PI3/4_kinase_cat_dom"/>
</dbReference>
<keyword evidence="5 10" id="KW-0547">Nucleotide-binding</keyword>
<dbReference type="InterPro" id="IPR024585">
    <property type="entry name" value="mTOR_dom"/>
</dbReference>
<dbReference type="InterPro" id="IPR011009">
    <property type="entry name" value="Kinase-like_dom_sf"/>
</dbReference>
<dbReference type="SMART" id="SM01345">
    <property type="entry name" value="Rapamycin_bind"/>
    <property type="match status" value="1"/>
</dbReference>
<dbReference type="GO" id="GO:0044877">
    <property type="term" value="F:protein-containing complex binding"/>
    <property type="evidence" value="ECO:0007669"/>
    <property type="project" value="InterPro"/>
</dbReference>
<dbReference type="PROSITE" id="PS51190">
    <property type="entry name" value="FATC"/>
    <property type="match status" value="1"/>
</dbReference>
<feature type="domain" description="FATC" evidence="14">
    <location>
        <begin position="2790"/>
        <end position="2822"/>
    </location>
</feature>
<dbReference type="SUPFAM" id="SSF48452">
    <property type="entry name" value="TPR-like"/>
    <property type="match status" value="1"/>
</dbReference>
<dbReference type="FunFam" id="3.30.1010.10:FF:000006">
    <property type="entry name" value="Serine/threonine-protein kinase TOR"/>
    <property type="match status" value="1"/>
</dbReference>
<dbReference type="GO" id="GO:0004674">
    <property type="term" value="F:protein serine/threonine kinase activity"/>
    <property type="evidence" value="ECO:0007669"/>
    <property type="project" value="UniProtKB-KW"/>
</dbReference>
<feature type="domain" description="PI3K/PI4K catalytic" evidence="12">
    <location>
        <begin position="2440"/>
        <end position="2752"/>
    </location>
</feature>